<dbReference type="SUPFAM" id="SSF55874">
    <property type="entry name" value="ATPase domain of HSP90 chaperone/DNA topoisomerase II/histidine kinase"/>
    <property type="match status" value="1"/>
</dbReference>
<organism evidence="13 14">
    <name type="scientific">Ohtaekwangia kribbensis</name>
    <dbReference type="NCBI Taxonomy" id="688913"/>
    <lineage>
        <taxon>Bacteria</taxon>
        <taxon>Pseudomonadati</taxon>
        <taxon>Bacteroidota</taxon>
        <taxon>Cytophagia</taxon>
        <taxon>Cytophagales</taxon>
        <taxon>Fulvivirgaceae</taxon>
        <taxon>Ohtaekwangia</taxon>
    </lineage>
</organism>
<dbReference type="Pfam" id="PF14938">
    <property type="entry name" value="SNAP"/>
    <property type="match status" value="1"/>
</dbReference>
<dbReference type="Pfam" id="PF13181">
    <property type="entry name" value="TPR_8"/>
    <property type="match status" value="1"/>
</dbReference>
<comment type="caution">
    <text evidence="13">The sequence shown here is derived from an EMBL/GenBank/DDBJ whole genome shotgun (WGS) entry which is preliminary data.</text>
</comment>
<protein>
    <recommendedName>
        <fullName evidence="2">histidine kinase</fullName>
        <ecNumber evidence="2">2.7.13.3</ecNumber>
    </recommendedName>
</protein>
<name>A0ABW3K9M5_9BACT</name>
<dbReference type="InterPro" id="IPR003594">
    <property type="entry name" value="HATPase_dom"/>
</dbReference>
<dbReference type="PANTHER" id="PTHR42878">
    <property type="entry name" value="TWO-COMPONENT HISTIDINE KINASE"/>
    <property type="match status" value="1"/>
</dbReference>
<feature type="repeat" description="TPR" evidence="8">
    <location>
        <begin position="279"/>
        <end position="312"/>
    </location>
</feature>
<accession>A0ABW3K9M5</accession>
<feature type="chain" id="PRO_5047344154" description="histidine kinase" evidence="11">
    <location>
        <begin position="21"/>
        <end position="897"/>
    </location>
</feature>
<dbReference type="InterPro" id="IPR005467">
    <property type="entry name" value="His_kinase_dom"/>
</dbReference>
<evidence type="ECO:0000256" key="10">
    <source>
        <dbReference type="SAM" id="Phobius"/>
    </source>
</evidence>
<keyword evidence="5" id="KW-0418">Kinase</keyword>
<dbReference type="EMBL" id="JBHTKA010000007">
    <property type="protein sequence ID" value="MFD1001757.1"/>
    <property type="molecule type" value="Genomic_DNA"/>
</dbReference>
<evidence type="ECO:0000313" key="13">
    <source>
        <dbReference type="EMBL" id="MFD1001757.1"/>
    </source>
</evidence>
<feature type="signal peptide" evidence="11">
    <location>
        <begin position="1"/>
        <end position="20"/>
    </location>
</feature>
<dbReference type="InterPro" id="IPR050351">
    <property type="entry name" value="BphY/WalK/GraS-like"/>
</dbReference>
<evidence type="ECO:0000256" key="6">
    <source>
        <dbReference type="ARBA" id="ARBA00022840"/>
    </source>
</evidence>
<dbReference type="EC" id="2.7.13.3" evidence="2"/>
<dbReference type="SMART" id="SM00387">
    <property type="entry name" value="HATPase_c"/>
    <property type="match status" value="1"/>
</dbReference>
<keyword evidence="9" id="KW-0175">Coiled coil</keyword>
<dbReference type="InterPro" id="IPR011990">
    <property type="entry name" value="TPR-like_helical_dom_sf"/>
</dbReference>
<evidence type="ECO:0000259" key="12">
    <source>
        <dbReference type="PROSITE" id="PS50109"/>
    </source>
</evidence>
<feature type="domain" description="Histidine kinase" evidence="12">
    <location>
        <begin position="676"/>
        <end position="886"/>
    </location>
</feature>
<comment type="catalytic activity">
    <reaction evidence="1">
        <text>ATP + protein L-histidine = ADP + protein N-phospho-L-histidine.</text>
        <dbReference type="EC" id="2.7.13.3"/>
    </reaction>
</comment>
<evidence type="ECO:0000256" key="7">
    <source>
        <dbReference type="ARBA" id="ARBA00023012"/>
    </source>
</evidence>
<evidence type="ECO:0000256" key="11">
    <source>
        <dbReference type="SAM" id="SignalP"/>
    </source>
</evidence>
<dbReference type="Pfam" id="PF02518">
    <property type="entry name" value="HATPase_c"/>
    <property type="match status" value="1"/>
</dbReference>
<dbReference type="Pfam" id="PF13424">
    <property type="entry name" value="TPR_12"/>
    <property type="match status" value="2"/>
</dbReference>
<gene>
    <name evidence="13" type="ORF">ACFQ21_20675</name>
</gene>
<dbReference type="InterPro" id="IPR036097">
    <property type="entry name" value="HisK_dim/P_sf"/>
</dbReference>
<dbReference type="InterPro" id="IPR004358">
    <property type="entry name" value="Sig_transdc_His_kin-like_C"/>
</dbReference>
<keyword evidence="4" id="KW-0547">Nucleotide-binding</keyword>
<evidence type="ECO:0000256" key="3">
    <source>
        <dbReference type="ARBA" id="ARBA00022679"/>
    </source>
</evidence>
<keyword evidence="14" id="KW-1185">Reference proteome</keyword>
<feature type="coiled-coil region" evidence="9">
    <location>
        <begin position="589"/>
        <end position="658"/>
    </location>
</feature>
<keyword evidence="10" id="KW-1133">Transmembrane helix</keyword>
<dbReference type="Gene3D" id="1.10.287.130">
    <property type="match status" value="1"/>
</dbReference>
<dbReference type="Gene3D" id="3.30.565.10">
    <property type="entry name" value="Histidine kinase-like ATPase, C-terminal domain"/>
    <property type="match status" value="1"/>
</dbReference>
<dbReference type="PROSITE" id="PS50005">
    <property type="entry name" value="TPR"/>
    <property type="match status" value="1"/>
</dbReference>
<reference evidence="14" key="1">
    <citation type="journal article" date="2019" name="Int. J. Syst. Evol. Microbiol.">
        <title>The Global Catalogue of Microorganisms (GCM) 10K type strain sequencing project: providing services to taxonomists for standard genome sequencing and annotation.</title>
        <authorList>
            <consortium name="The Broad Institute Genomics Platform"/>
            <consortium name="The Broad Institute Genome Sequencing Center for Infectious Disease"/>
            <person name="Wu L."/>
            <person name="Ma J."/>
        </authorList>
    </citation>
    <scope>NUCLEOTIDE SEQUENCE [LARGE SCALE GENOMIC DNA]</scope>
    <source>
        <strain evidence="14">CCUG 58938</strain>
    </source>
</reference>
<evidence type="ECO:0000256" key="8">
    <source>
        <dbReference type="PROSITE-ProRule" id="PRU00339"/>
    </source>
</evidence>
<evidence type="ECO:0000256" key="1">
    <source>
        <dbReference type="ARBA" id="ARBA00000085"/>
    </source>
</evidence>
<dbReference type="Gene3D" id="1.25.40.10">
    <property type="entry name" value="Tetratricopeptide repeat domain"/>
    <property type="match status" value="3"/>
</dbReference>
<sequence length="897" mass="103475">MRRLLLVLVCFLFTTVGAWAQQVLVDSLVHVLNATENNAARVDVLCELSSVSYNYDIELGYSYAQQAYAKAKRLNYEKGMRYALILQGFYHQDIGENETALKYYREASALYDSPDDLQAYGYVMTGNLYRIMAQYDSASIAYARGLAVQDNIKSETYRAYTYKSMARLYMVQWKNKEAEESLIKALELYKKKNSSRSVADTELLLARLYRNKTEYSKADVYIAKACETANALKDDFLQFQCLGITGEVRADNGDYTEALELYFRALKMLTSKNIPTITGNLYYNIGSVYEERGQNDLALKYFLEALKIAEKLGDKHEAARIQSSVAWIYKNQLNFGLAHDYIKKSLAIREQIQDEHGVSNCYNVLGLIYLLEKKYTLAQDYMLKSLAIRKRIDHKKGISASLFNLGLISEAQQDFDNAMRYQEEALVMDERIGNRYGLGISYNSIGNLYTRVGRLADAKHYLEKARDIGKEIHSETLRMYNKLFWSQYLEAKGDFKNALVYHEQYSQLNDSIYSESNAGKLAELEALYQVEKKDEAIVMLNQQRELQKNRIDIQQSQINLQNTVILFGIAGTILISILAINIYRYNRQMRKANISIIEQKEEIQAQSEELTEANQRLVRLNEELIEKTEEIQAQSEELRETNEMIVEINRDLDEMVSKRTAQLNEAYKELDTFFYRSSHDFRRPLTTFMGLAEVASVTVKDHNALELFDKVRETARSLDKMLIKLQSISDVGAQQLVYKEVFIEEIYQNICDDFREDILAKGIKTFCEVSLHEPFISYPAMVRIILENMVENAINFCTPVNPFIRLQVHQENDECIVILEDNGQGILKEYHERVFEMYFRASDRSKGNGLGLYIVRKAVEKLNGTIALEASINEGSRFIVRLPVSYHESLLTSRFKL</sequence>
<evidence type="ECO:0000256" key="9">
    <source>
        <dbReference type="SAM" id="Coils"/>
    </source>
</evidence>
<dbReference type="InterPro" id="IPR036890">
    <property type="entry name" value="HATPase_C_sf"/>
</dbReference>
<keyword evidence="6" id="KW-0067">ATP-binding</keyword>
<keyword evidence="11" id="KW-0732">Signal</keyword>
<dbReference type="PROSITE" id="PS50109">
    <property type="entry name" value="HIS_KIN"/>
    <property type="match status" value="1"/>
</dbReference>
<evidence type="ECO:0000256" key="2">
    <source>
        <dbReference type="ARBA" id="ARBA00012438"/>
    </source>
</evidence>
<evidence type="ECO:0000313" key="14">
    <source>
        <dbReference type="Proteomes" id="UP001597112"/>
    </source>
</evidence>
<dbReference type="PANTHER" id="PTHR42878:SF7">
    <property type="entry name" value="SENSOR HISTIDINE KINASE GLRK"/>
    <property type="match status" value="1"/>
</dbReference>
<keyword evidence="10" id="KW-0812">Transmembrane</keyword>
<dbReference type="SMART" id="SM00028">
    <property type="entry name" value="TPR"/>
    <property type="match status" value="10"/>
</dbReference>
<proteinExistence type="predicted"/>
<keyword evidence="8" id="KW-0802">TPR repeat</keyword>
<dbReference type="SUPFAM" id="SSF47384">
    <property type="entry name" value="Homodimeric domain of signal transducing histidine kinase"/>
    <property type="match status" value="1"/>
</dbReference>
<keyword evidence="3" id="KW-0808">Transferase</keyword>
<dbReference type="PRINTS" id="PR00344">
    <property type="entry name" value="BCTRLSENSOR"/>
</dbReference>
<evidence type="ECO:0000256" key="4">
    <source>
        <dbReference type="ARBA" id="ARBA00022741"/>
    </source>
</evidence>
<evidence type="ECO:0000256" key="5">
    <source>
        <dbReference type="ARBA" id="ARBA00022777"/>
    </source>
</evidence>
<feature type="transmembrane region" description="Helical" evidence="10">
    <location>
        <begin position="564"/>
        <end position="583"/>
    </location>
</feature>
<keyword evidence="7" id="KW-0902">Two-component regulatory system</keyword>
<keyword evidence="10" id="KW-0472">Membrane</keyword>
<dbReference type="InterPro" id="IPR019734">
    <property type="entry name" value="TPR_rpt"/>
</dbReference>
<dbReference type="SUPFAM" id="SSF48452">
    <property type="entry name" value="TPR-like"/>
    <property type="match status" value="2"/>
</dbReference>
<dbReference type="RefSeq" id="WP_377582027.1">
    <property type="nucleotide sequence ID" value="NZ_JBHTKA010000007.1"/>
</dbReference>
<dbReference type="Proteomes" id="UP001597112">
    <property type="component" value="Unassembled WGS sequence"/>
</dbReference>